<dbReference type="CDD" id="cd12811">
    <property type="entry name" value="MALA"/>
    <property type="match status" value="1"/>
</dbReference>
<sequence>MLFITLSVFAVAAAISGALACPPPKHCPPFQGNFTIEEYQLYPENAEFDTKSCLLYISNLYTGTVSAYDPYKNEVVEVIEFPGITRTPEAGLFVAGLDIDKRTGLISILANAAAAFIQQPAGSNISGSNLVMLWDPKTKKELYRVNLTETTQGQYGGFADLEQDPHGNVYINSMFPGSILKLDSFNGRTPPKVTEWFLRQPRDTSIDGFGGIAAKDWTLLTHDNGNGQLLKFDMRSSSGSPVVIPVSGNHTFFDSDALALPEKYKGTVLLIAGGPGIRVFRSKDGKWNTAEYLGTVAKASFGLPPNYLATAALQVGNGLNMVVLPTGDNPIPTEAGTRASFPFYDITDRVEQLLAV</sequence>
<reference evidence="2" key="1">
    <citation type="journal article" date="2021" name="Nat. Commun.">
        <title>Genetic determinants of endophytism in the Arabidopsis root mycobiome.</title>
        <authorList>
            <person name="Mesny F."/>
            <person name="Miyauchi S."/>
            <person name="Thiergart T."/>
            <person name="Pickel B."/>
            <person name="Atanasova L."/>
            <person name="Karlsson M."/>
            <person name="Huettel B."/>
            <person name="Barry K.W."/>
            <person name="Haridas S."/>
            <person name="Chen C."/>
            <person name="Bauer D."/>
            <person name="Andreopoulos W."/>
            <person name="Pangilinan J."/>
            <person name="LaButti K."/>
            <person name="Riley R."/>
            <person name="Lipzen A."/>
            <person name="Clum A."/>
            <person name="Drula E."/>
            <person name="Henrissat B."/>
            <person name="Kohler A."/>
            <person name="Grigoriev I.V."/>
            <person name="Martin F.M."/>
            <person name="Hacquard S."/>
        </authorList>
    </citation>
    <scope>NUCLEOTIDE SEQUENCE</scope>
    <source>
        <strain evidence="2">MPI-CAGE-AT-0016</strain>
    </source>
</reference>
<feature type="signal peptide" evidence="1">
    <location>
        <begin position="1"/>
        <end position="20"/>
    </location>
</feature>
<evidence type="ECO:0000256" key="1">
    <source>
        <dbReference type="SAM" id="SignalP"/>
    </source>
</evidence>
<dbReference type="AlphaFoldDB" id="A0A8K0WZ32"/>
<dbReference type="SUPFAM" id="SSF101898">
    <property type="entry name" value="NHL repeat"/>
    <property type="match status" value="1"/>
</dbReference>
<accession>A0A8K0WZ32</accession>
<dbReference type="Proteomes" id="UP000813385">
    <property type="component" value="Unassembled WGS sequence"/>
</dbReference>
<protein>
    <submittedName>
        <fullName evidence="2">Uncharacterized protein</fullName>
    </submittedName>
</protein>
<dbReference type="OrthoDB" id="4434395at2759"/>
<name>A0A8K0WZ32_9PEZI</name>
<keyword evidence="1" id="KW-0732">Signal</keyword>
<proteinExistence type="predicted"/>
<evidence type="ECO:0000313" key="2">
    <source>
        <dbReference type="EMBL" id="KAH7350087.1"/>
    </source>
</evidence>
<comment type="caution">
    <text evidence="2">The sequence shown here is derived from an EMBL/GenBank/DDBJ whole genome shotgun (WGS) entry which is preliminary data.</text>
</comment>
<organism evidence="2 3">
    <name type="scientific">Plectosphaerella cucumerina</name>
    <dbReference type="NCBI Taxonomy" id="40658"/>
    <lineage>
        <taxon>Eukaryota</taxon>
        <taxon>Fungi</taxon>
        <taxon>Dikarya</taxon>
        <taxon>Ascomycota</taxon>
        <taxon>Pezizomycotina</taxon>
        <taxon>Sordariomycetes</taxon>
        <taxon>Hypocreomycetidae</taxon>
        <taxon>Glomerellales</taxon>
        <taxon>Plectosphaerellaceae</taxon>
        <taxon>Plectosphaerella</taxon>
    </lineage>
</organism>
<dbReference type="EMBL" id="JAGPXD010000006">
    <property type="protein sequence ID" value="KAH7350087.1"/>
    <property type="molecule type" value="Genomic_DNA"/>
</dbReference>
<gene>
    <name evidence="2" type="ORF">B0T11DRAFT_302237</name>
</gene>
<evidence type="ECO:0000313" key="3">
    <source>
        <dbReference type="Proteomes" id="UP000813385"/>
    </source>
</evidence>
<keyword evidence="3" id="KW-1185">Reference proteome</keyword>
<feature type="chain" id="PRO_5035450264" evidence="1">
    <location>
        <begin position="21"/>
        <end position="356"/>
    </location>
</feature>
<dbReference type="InterPro" id="IPR054550">
    <property type="entry name" value="Mala_s_1-like"/>
</dbReference>